<dbReference type="InterPro" id="IPR042815">
    <property type="entry name" value="DRC10"/>
</dbReference>
<dbReference type="PANTHER" id="PTHR31598">
    <property type="entry name" value="IQ DOMAIN-CONTAINING PROTEIN D"/>
    <property type="match status" value="1"/>
</dbReference>
<dbReference type="PROSITE" id="PS50096">
    <property type="entry name" value="IQ"/>
    <property type="match status" value="1"/>
</dbReference>
<evidence type="ECO:0000256" key="7">
    <source>
        <dbReference type="ARBA" id="ARBA00023069"/>
    </source>
</evidence>
<feature type="coiled-coil region" evidence="10">
    <location>
        <begin position="180"/>
        <end position="225"/>
    </location>
</feature>
<dbReference type="Proteomes" id="UP001152759">
    <property type="component" value="Chromosome 5"/>
</dbReference>
<keyword evidence="5" id="KW-0963">Cytoplasm</keyword>
<feature type="coiled-coil region" evidence="10">
    <location>
        <begin position="76"/>
        <end position="121"/>
    </location>
</feature>
<protein>
    <recommendedName>
        <fullName evidence="4">Dynein regulatory complex protein 10</fullName>
    </recommendedName>
</protein>
<evidence type="ECO:0000313" key="12">
    <source>
        <dbReference type="Proteomes" id="UP001152759"/>
    </source>
</evidence>
<evidence type="ECO:0000256" key="10">
    <source>
        <dbReference type="SAM" id="Coils"/>
    </source>
</evidence>
<dbReference type="PANTHER" id="PTHR31598:SF1">
    <property type="entry name" value="DYNEIN REGULATORY COMPLEX PROTEIN 10"/>
    <property type="match status" value="1"/>
</dbReference>
<evidence type="ECO:0000313" key="11">
    <source>
        <dbReference type="EMBL" id="CAH0390573.1"/>
    </source>
</evidence>
<comment type="similarity">
    <text evidence="3">Belongs to the DRC10 family.</text>
</comment>
<evidence type="ECO:0000256" key="8">
    <source>
        <dbReference type="ARBA" id="ARBA00023212"/>
    </source>
</evidence>
<gene>
    <name evidence="11" type="ORF">BEMITA_LOCUS9283</name>
</gene>
<reference evidence="11" key="1">
    <citation type="submission" date="2021-12" db="EMBL/GenBank/DDBJ databases">
        <authorList>
            <person name="King R."/>
        </authorList>
    </citation>
    <scope>NUCLEOTIDE SEQUENCE</scope>
</reference>
<dbReference type="AlphaFoldDB" id="A0A9P0AFN5"/>
<sequence length="294" mass="34809">MMKIVGVILFQKLNISDDKKIVSVVHGNRGQQTSEPGREFLRIFQKLRGLPTQKTESGSKFKSNRRQDDQEQLDLARKAEEELAEVHVKYKDQKNQYEQALEEKRKLIADYRVKLEAIRQSVSRNIGKIIEVSEEKIAFGIRSSRQKQENMLKTLAATEEKLKGLQEFNKEREEALHAIRKNSETELKSLIDKYDEDMNRKQCELENLMAQFEKEKLMYIELKKNFESQNETYVKLMAEKRDYEQMLWDQRLLEVRQKFAARKIQRCVRNYLAKLKTRGKKYGNRKKGKKGAKK</sequence>
<keyword evidence="12" id="KW-1185">Reference proteome</keyword>
<evidence type="ECO:0000256" key="1">
    <source>
        <dbReference type="ARBA" id="ARBA00003029"/>
    </source>
</evidence>
<evidence type="ECO:0000256" key="4">
    <source>
        <dbReference type="ARBA" id="ARBA00021752"/>
    </source>
</evidence>
<evidence type="ECO:0000256" key="3">
    <source>
        <dbReference type="ARBA" id="ARBA00009071"/>
    </source>
</evidence>
<proteinExistence type="inferred from homology"/>
<dbReference type="EMBL" id="OU963866">
    <property type="protein sequence ID" value="CAH0390573.1"/>
    <property type="molecule type" value="Genomic_DNA"/>
</dbReference>
<comment type="subcellular location">
    <subcellularLocation>
        <location evidence="2">Cytoplasm</location>
        <location evidence="2">Cytoskeleton</location>
        <location evidence="2">Flagellum axoneme</location>
    </subcellularLocation>
</comment>
<keyword evidence="8" id="KW-0206">Cytoskeleton</keyword>
<organism evidence="11 12">
    <name type="scientific">Bemisia tabaci</name>
    <name type="common">Sweetpotato whitefly</name>
    <name type="synonym">Aleurodes tabaci</name>
    <dbReference type="NCBI Taxonomy" id="7038"/>
    <lineage>
        <taxon>Eukaryota</taxon>
        <taxon>Metazoa</taxon>
        <taxon>Ecdysozoa</taxon>
        <taxon>Arthropoda</taxon>
        <taxon>Hexapoda</taxon>
        <taxon>Insecta</taxon>
        <taxon>Pterygota</taxon>
        <taxon>Neoptera</taxon>
        <taxon>Paraneoptera</taxon>
        <taxon>Hemiptera</taxon>
        <taxon>Sternorrhyncha</taxon>
        <taxon>Aleyrodoidea</taxon>
        <taxon>Aleyrodidae</taxon>
        <taxon>Aleyrodinae</taxon>
        <taxon>Bemisia</taxon>
    </lineage>
</organism>
<evidence type="ECO:0000256" key="9">
    <source>
        <dbReference type="ARBA" id="ARBA00023273"/>
    </source>
</evidence>
<keyword evidence="7" id="KW-0969">Cilium</keyword>
<name>A0A9P0AFN5_BEMTA</name>
<accession>A0A9P0AFN5</accession>
<evidence type="ECO:0000256" key="6">
    <source>
        <dbReference type="ARBA" id="ARBA00022846"/>
    </source>
</evidence>
<evidence type="ECO:0000256" key="2">
    <source>
        <dbReference type="ARBA" id="ARBA00004611"/>
    </source>
</evidence>
<keyword evidence="10" id="KW-0175">Coiled coil</keyword>
<evidence type="ECO:0000256" key="5">
    <source>
        <dbReference type="ARBA" id="ARBA00022490"/>
    </source>
</evidence>
<comment type="function">
    <text evidence="1">Component of the nexin-dynein regulatory complex (N-DRC), a key regulator of ciliary/flagellar motility which maintains the alignment and integrity of the distal axoneme and regulates microtubule sliding in motile axonemes.</text>
</comment>
<keyword evidence="9" id="KW-0966">Cell projection</keyword>
<keyword evidence="6" id="KW-0282">Flagellum</keyword>